<proteinExistence type="predicted"/>
<evidence type="ECO:0000313" key="3">
    <source>
        <dbReference type="Proteomes" id="UP000324629"/>
    </source>
</evidence>
<feature type="region of interest" description="Disordered" evidence="1">
    <location>
        <begin position="136"/>
        <end position="176"/>
    </location>
</feature>
<evidence type="ECO:0000256" key="1">
    <source>
        <dbReference type="SAM" id="MobiDB-lite"/>
    </source>
</evidence>
<feature type="compositionally biased region" description="Polar residues" evidence="1">
    <location>
        <begin position="488"/>
        <end position="515"/>
    </location>
</feature>
<feature type="region of interest" description="Disordered" evidence="1">
    <location>
        <begin position="338"/>
        <end position="360"/>
    </location>
</feature>
<feature type="region of interest" description="Disordered" evidence="1">
    <location>
        <begin position="474"/>
        <end position="518"/>
    </location>
</feature>
<feature type="compositionally biased region" description="Polar residues" evidence="1">
    <location>
        <begin position="1069"/>
        <end position="1080"/>
    </location>
</feature>
<accession>A0A5J4NS73</accession>
<dbReference type="AlphaFoldDB" id="A0A5J4NS73"/>
<reference evidence="2 3" key="1">
    <citation type="journal article" date="2019" name="Gigascience">
        <title>Whole-genome sequence of the oriental lung fluke Paragonimus westermani.</title>
        <authorList>
            <person name="Oey H."/>
            <person name="Zakrzewski M."/>
            <person name="Narain K."/>
            <person name="Devi K.R."/>
            <person name="Agatsuma T."/>
            <person name="Nawaratna S."/>
            <person name="Gobert G.N."/>
            <person name="Jones M.K."/>
            <person name="Ragan M.A."/>
            <person name="McManus D.P."/>
            <person name="Krause L."/>
        </authorList>
    </citation>
    <scope>NUCLEOTIDE SEQUENCE [LARGE SCALE GENOMIC DNA]</scope>
    <source>
        <strain evidence="2 3">IND2009</strain>
    </source>
</reference>
<feature type="compositionally biased region" description="Basic and acidic residues" evidence="1">
    <location>
        <begin position="1048"/>
        <end position="1057"/>
    </location>
</feature>
<comment type="caution">
    <text evidence="2">The sequence shown here is derived from an EMBL/GenBank/DDBJ whole genome shotgun (WGS) entry which is preliminary data.</text>
</comment>
<feature type="compositionally biased region" description="Acidic residues" evidence="1">
    <location>
        <begin position="969"/>
        <end position="990"/>
    </location>
</feature>
<feature type="region of interest" description="Disordered" evidence="1">
    <location>
        <begin position="963"/>
        <end position="1080"/>
    </location>
</feature>
<name>A0A5J4NS73_9TREM</name>
<protein>
    <submittedName>
        <fullName evidence="2">Uncharacterized protein</fullName>
    </submittedName>
</protein>
<organism evidence="2 3">
    <name type="scientific">Paragonimus westermani</name>
    <dbReference type="NCBI Taxonomy" id="34504"/>
    <lineage>
        <taxon>Eukaryota</taxon>
        <taxon>Metazoa</taxon>
        <taxon>Spiralia</taxon>
        <taxon>Lophotrochozoa</taxon>
        <taxon>Platyhelminthes</taxon>
        <taxon>Trematoda</taxon>
        <taxon>Digenea</taxon>
        <taxon>Plagiorchiida</taxon>
        <taxon>Troglotremata</taxon>
        <taxon>Troglotrematidae</taxon>
        <taxon>Paragonimus</taxon>
    </lineage>
</organism>
<dbReference type="Proteomes" id="UP000324629">
    <property type="component" value="Unassembled WGS sequence"/>
</dbReference>
<sequence>MPLWVPDVTPDRRSLYSECASLVHGKKLHDVSSDSVCDHHTTKITSERDLLLKNISRLLSTNSDPTQDQARRLFAFENPVHLPSKPPDSRSEARTSLKQSSVDILVRLQKIVTEAYEQAKHDEEFTVILNSLMSTKPEEDDTALRQLDSRRRNSFDCRPFQGPKTPPSPNSRQRDYEFGRKRSHKLCERTILEQVDAEENFPSTNKRTDPHRNRPPYAVSASNIQEESPRMIFHVNESNGIDLSRGRPIAHHYSDVAHGHGSREVHNICPHRGNANFHSSKSRLRMEDDASYVGQVGGTMKSRGEKARNLGCACGLLHKLEVDMNRAQHTNERISNIHHLYSSRRDTPSRTTDSSVPQRHPNISRVTDVLERGGRHKQARWMQTEGRRFSEKQQLEAEAYLRSCRPSRSPSSSYVSPLMDTCKRKINTDHRYHRGLNHTNKKRGHYRHSDDTELRELYNRRDRLTEVSSSIWSVSARRRPPNLRVPSESLNHKSTYQRPYSQRNGPKQNGHQNIYSGPPSPYAVACSYNADTVVNETPDSPPDVRTQTRLFQAPTTETSVHADSSTNMVDAQDQWILAGLDLSTYNTDELRRLRNWITFSQNAGQVLATSNNLKNRGETDQTADTFTGTDVSVIKDSLQTQQTQQQQHDQPKTVKMQEPQLPVAAHSHLDNSQPVETGRSEFAVESRRRSVSSSSSCSSASTSSSSNTSTTGDSSGSANSSSTNESSYVSSTVSDRSRPRSATLGLIEPELKQPTYPYTPEIKGDGKCRPQVAPELVSCSAVRKEGESLLINSEQRKFVSDQIANDLPARESSLHFDHLRTSPVIQVSLMANGRSPSTISENRTGGVTELTDDQEKNEAQEPVVEEEGIANIPFNPKSKSVHNYQPVQSVCTSVDLNQNTLDSSICLNREKILKSHSTLQDLIVSKRRDAERKHEEKSFEQVAQIEESDSKHFDIDTSDAHLRTAGENKEEEEEEEEGEVVSDCTSDVDDFQSIKTVNKHPASDGLTTSVPPGLEARSHGYIRSAAHKVIKKSSPREAVSFTVSSPTRPRESSEFKRPSTPKHHRKQPFDSQRTCRSTRFTYKHSTGKERSNRLWTSRVSYTESHSRIPGRARRVWKGSRMQRDPIGLDSHRMYHFPKPVPRRRGRRSATDRDSVSLYRHSPKFGFHYKEHLTTRTNTRPYSQVKGYGERRVFDLRECKLNRTH</sequence>
<feature type="compositionally biased region" description="Low complexity" evidence="1">
    <location>
        <begin position="691"/>
        <end position="734"/>
    </location>
</feature>
<gene>
    <name evidence="2" type="ORF">DEA37_0006521</name>
</gene>
<evidence type="ECO:0000313" key="2">
    <source>
        <dbReference type="EMBL" id="KAA3678344.1"/>
    </source>
</evidence>
<keyword evidence="3" id="KW-1185">Reference proteome</keyword>
<feature type="region of interest" description="Disordered" evidence="1">
    <location>
        <begin position="665"/>
        <end position="756"/>
    </location>
</feature>
<dbReference type="EMBL" id="QNGE01001137">
    <property type="protein sequence ID" value="KAA3678344.1"/>
    <property type="molecule type" value="Genomic_DNA"/>
</dbReference>
<feature type="compositionally biased region" description="Basic and acidic residues" evidence="1">
    <location>
        <begin position="678"/>
        <end position="688"/>
    </location>
</feature>